<dbReference type="PANTHER" id="PTHR39175">
    <property type="entry name" value="FAMILY PROTEIN, PUTATIVE (AFU_ORTHOLOGUE AFUA_3G15060)-RELATED"/>
    <property type="match status" value="1"/>
</dbReference>
<evidence type="ECO:0000313" key="3">
    <source>
        <dbReference type="Proteomes" id="UP000063429"/>
    </source>
</evidence>
<dbReference type="PANTHER" id="PTHR39175:SF1">
    <property type="entry name" value="FAMILY PROTEIN, PUTATIVE (AFU_ORTHOLOGUE AFUA_3G15060)-RELATED"/>
    <property type="match status" value="1"/>
</dbReference>
<organism evidence="2 3">
    <name type="scientific">Herbaspirillum hiltneri N3</name>
    <dbReference type="NCBI Taxonomy" id="1262470"/>
    <lineage>
        <taxon>Bacteria</taxon>
        <taxon>Pseudomonadati</taxon>
        <taxon>Pseudomonadota</taxon>
        <taxon>Betaproteobacteria</taxon>
        <taxon>Burkholderiales</taxon>
        <taxon>Oxalobacteraceae</taxon>
        <taxon>Herbaspirillum</taxon>
    </lineage>
</organism>
<dbReference type="InterPro" id="IPR029068">
    <property type="entry name" value="Glyas_Bleomycin-R_OHBP_Dase"/>
</dbReference>
<accession>A0ABM5V475</accession>
<feature type="domain" description="VOC" evidence="1">
    <location>
        <begin position="5"/>
        <end position="119"/>
    </location>
</feature>
<dbReference type="SUPFAM" id="SSF54593">
    <property type="entry name" value="Glyoxalase/Bleomycin resistance protein/Dihydroxybiphenyl dioxygenase"/>
    <property type="match status" value="1"/>
</dbReference>
<dbReference type="PROSITE" id="PS51819">
    <property type="entry name" value="VOC"/>
    <property type="match status" value="1"/>
</dbReference>
<reference evidence="3" key="1">
    <citation type="journal article" date="2015" name="Genome Announc.">
        <title>Complete Genome Sequence of Herbaspirillum hiltneri N3 (DSM 17495), Isolated from Surface-Sterilized Wheat Roots.</title>
        <authorList>
            <person name="Guizelini D."/>
            <person name="Saizaki P.M."/>
            <person name="Coimbra N.A."/>
            <person name="Weiss V.A."/>
            <person name="Faoro H."/>
            <person name="Sfeir M.Z."/>
            <person name="Baura V.A."/>
            <person name="Monteiro R.A."/>
            <person name="Chubatsu L.S."/>
            <person name="Souza E.M."/>
            <person name="Cruz L.M."/>
            <person name="Pedrosa F.O."/>
            <person name="Raittz R.T."/>
            <person name="Marchaukoski J.N."/>
            <person name="Steffens M.B."/>
        </authorList>
    </citation>
    <scope>NUCLEOTIDE SEQUENCE [LARGE SCALE GENOMIC DNA]</scope>
    <source>
        <strain evidence="3">N3</strain>
    </source>
</reference>
<gene>
    <name evidence="2" type="ORF">F506_17505</name>
</gene>
<evidence type="ECO:0000259" key="1">
    <source>
        <dbReference type="PROSITE" id="PS51819"/>
    </source>
</evidence>
<dbReference type="Gene3D" id="3.10.180.10">
    <property type="entry name" value="2,3-Dihydroxybiphenyl 1,2-Dioxygenase, domain 1"/>
    <property type="match status" value="1"/>
</dbReference>
<dbReference type="RefSeq" id="WP_053199534.1">
    <property type="nucleotide sequence ID" value="NZ_CP011409.1"/>
</dbReference>
<dbReference type="Proteomes" id="UP000063429">
    <property type="component" value="Chromosome"/>
</dbReference>
<evidence type="ECO:0000313" key="2">
    <source>
        <dbReference type="EMBL" id="AKZ64220.1"/>
    </source>
</evidence>
<dbReference type="InterPro" id="IPR037523">
    <property type="entry name" value="VOC_core"/>
</dbReference>
<name>A0ABM5V475_9BURK</name>
<proteinExistence type="predicted"/>
<keyword evidence="3" id="KW-1185">Reference proteome</keyword>
<sequence>MPVTAIDHIQLAMPAGGEDAARRFFGGILGMPELPKPAALQARGGLWFQCGVLQLHLGIDKEFQPALNAHPGLIVDTLAPMMAALKEGGFPVQEDAPIPGFIRIYTADPFGNLIELREVVPR</sequence>
<protein>
    <submittedName>
        <fullName evidence="2">Glyoxalase</fullName>
    </submittedName>
</protein>
<dbReference type="EMBL" id="CP011409">
    <property type="protein sequence ID" value="AKZ64220.1"/>
    <property type="molecule type" value="Genomic_DNA"/>
</dbReference>